<feature type="transmembrane region" description="Helical" evidence="1">
    <location>
        <begin position="6"/>
        <end position="25"/>
    </location>
</feature>
<dbReference type="HOGENOM" id="CLU_2509805_0_0_9"/>
<dbReference type="RefSeq" id="WP_021716916.1">
    <property type="nucleotide sequence ID" value="NZ_CAUCQA010000011.1"/>
</dbReference>
<protein>
    <submittedName>
        <fullName evidence="2">Uncharacterized protein</fullName>
    </submittedName>
</protein>
<name>R6I5N1_9FIRM</name>
<keyword evidence="1" id="KW-0812">Transmembrane</keyword>
<reference evidence="2" key="1">
    <citation type="submission" date="2012-11" db="EMBL/GenBank/DDBJ databases">
        <title>Dependencies among metagenomic species, viruses, plasmids and units of genetic variation.</title>
        <authorList>
            <person name="Nielsen H.B."/>
            <person name="Almeida M."/>
            <person name="Juncker A.S."/>
            <person name="Rasmussen S."/>
            <person name="Li J."/>
            <person name="Sunagawa S."/>
            <person name="Plichta D."/>
            <person name="Gautier L."/>
            <person name="Le Chatelier E."/>
            <person name="Peletier E."/>
            <person name="Bonde I."/>
            <person name="Nielsen T."/>
            <person name="Manichanh C."/>
            <person name="Arumugam M."/>
            <person name="Batto J."/>
            <person name="Santos M.B.Q.D."/>
            <person name="Blom N."/>
            <person name="Borruel N."/>
            <person name="Burgdorf K.S."/>
            <person name="Boumezbeur F."/>
            <person name="Casellas F."/>
            <person name="Dore J."/>
            <person name="Guarner F."/>
            <person name="Hansen T."/>
            <person name="Hildebrand F."/>
            <person name="Kaas R.S."/>
            <person name="Kennedy S."/>
            <person name="Kristiansen K."/>
            <person name="Kultima J.R."/>
            <person name="Leonard P."/>
            <person name="Levenez F."/>
            <person name="Lund O."/>
            <person name="Moumen B."/>
            <person name="Le Paslier D."/>
            <person name="Pons N."/>
            <person name="Pedersen O."/>
            <person name="Prifti E."/>
            <person name="Qin J."/>
            <person name="Raes J."/>
            <person name="Tap J."/>
            <person name="Tims S."/>
            <person name="Ussery D.W."/>
            <person name="Yamada T."/>
            <person name="MetaHit consortium"/>
            <person name="Renault P."/>
            <person name="Sicheritz-Ponten T."/>
            <person name="Bork P."/>
            <person name="Wang J."/>
            <person name="Brunak S."/>
            <person name="Ehrlich S.D."/>
        </authorList>
    </citation>
    <scope>NUCLEOTIDE SEQUENCE [LARGE SCALE GENOMIC DNA]</scope>
</reference>
<keyword evidence="1" id="KW-1133">Transmembrane helix</keyword>
<keyword evidence="1" id="KW-0472">Membrane</keyword>
<dbReference type="AlphaFoldDB" id="R6I5N1"/>
<accession>R6I5N1</accession>
<dbReference type="EMBL" id="CBDS010000038">
    <property type="protein sequence ID" value="CDB45483.1"/>
    <property type="molecule type" value="Genomic_DNA"/>
</dbReference>
<sequence>MIILAILFCIGFILMCIVGFFHAMIKNRREEKALQYDSSAKYDGVYKPLYDPDTYDGIHDPEVIAVLKDCDEVCSRSPIKKEYLR</sequence>
<evidence type="ECO:0000256" key="1">
    <source>
        <dbReference type="SAM" id="Phobius"/>
    </source>
</evidence>
<comment type="caution">
    <text evidence="2">The sequence shown here is derived from an EMBL/GenBank/DDBJ whole genome shotgun (WGS) entry which is preliminary data.</text>
</comment>
<proteinExistence type="predicted"/>
<organism evidence="2">
    <name type="scientific">Phascolarctobacterium faecium</name>
    <dbReference type="NCBI Taxonomy" id="33025"/>
    <lineage>
        <taxon>Bacteria</taxon>
        <taxon>Bacillati</taxon>
        <taxon>Bacillota</taxon>
        <taxon>Negativicutes</taxon>
        <taxon>Acidaminococcales</taxon>
        <taxon>Acidaminococcaceae</taxon>
        <taxon>Phascolarctobacterium</taxon>
    </lineage>
</organism>
<evidence type="ECO:0000313" key="2">
    <source>
        <dbReference type="EMBL" id="CDB45483.1"/>
    </source>
</evidence>
<gene>
    <name evidence="2" type="ORF">BN533_00012</name>
</gene>